<dbReference type="AlphaFoldDB" id="A0A8J4YI41"/>
<name>A0A8J4YI41_CHIOP</name>
<proteinExistence type="predicted"/>
<reference evidence="2" key="1">
    <citation type="submission" date="2020-07" db="EMBL/GenBank/DDBJ databases">
        <title>The High-quality genome of the commercially important snow crab, Chionoecetes opilio.</title>
        <authorList>
            <person name="Jeong J.-H."/>
            <person name="Ryu S."/>
        </authorList>
    </citation>
    <scope>NUCLEOTIDE SEQUENCE</scope>
    <source>
        <strain evidence="2">MADBK_172401_WGS</strain>
        <tissue evidence="2">Digestive gland</tissue>
    </source>
</reference>
<evidence type="ECO:0000256" key="1">
    <source>
        <dbReference type="SAM" id="MobiDB-lite"/>
    </source>
</evidence>
<dbReference type="Proteomes" id="UP000770661">
    <property type="component" value="Unassembled WGS sequence"/>
</dbReference>
<feature type="region of interest" description="Disordered" evidence="1">
    <location>
        <begin position="118"/>
        <end position="150"/>
    </location>
</feature>
<protein>
    <submittedName>
        <fullName evidence="2">Uncharacterized protein</fullName>
    </submittedName>
</protein>
<comment type="caution">
    <text evidence="2">The sequence shown here is derived from an EMBL/GenBank/DDBJ whole genome shotgun (WGS) entry which is preliminary data.</text>
</comment>
<evidence type="ECO:0000313" key="3">
    <source>
        <dbReference type="Proteomes" id="UP000770661"/>
    </source>
</evidence>
<accession>A0A8J4YI41</accession>
<evidence type="ECO:0000313" key="2">
    <source>
        <dbReference type="EMBL" id="KAG0723459.1"/>
    </source>
</evidence>
<sequence length="150" mass="16407">MTRHQPDFHSCTLPLLPNLHEDYSLTDNQQSQLPLTVSFRKSDGLDAQTQVRLVVYDVRERVTNTTTQLGQATASTSTISLGGLHETGRSRLSLLSPACRNVGFITISAWTLEAESMDASHTPSNATPHHQPVSHHESPGSLDSNISTTF</sequence>
<dbReference type="OrthoDB" id="159395at2759"/>
<feature type="compositionally biased region" description="Polar residues" evidence="1">
    <location>
        <begin position="119"/>
        <end position="128"/>
    </location>
</feature>
<gene>
    <name evidence="2" type="ORF">GWK47_042674</name>
</gene>
<dbReference type="EMBL" id="JACEEZ010008232">
    <property type="protein sequence ID" value="KAG0723459.1"/>
    <property type="molecule type" value="Genomic_DNA"/>
</dbReference>
<organism evidence="2 3">
    <name type="scientific">Chionoecetes opilio</name>
    <name type="common">Atlantic snow crab</name>
    <name type="synonym">Cancer opilio</name>
    <dbReference type="NCBI Taxonomy" id="41210"/>
    <lineage>
        <taxon>Eukaryota</taxon>
        <taxon>Metazoa</taxon>
        <taxon>Ecdysozoa</taxon>
        <taxon>Arthropoda</taxon>
        <taxon>Crustacea</taxon>
        <taxon>Multicrustacea</taxon>
        <taxon>Malacostraca</taxon>
        <taxon>Eumalacostraca</taxon>
        <taxon>Eucarida</taxon>
        <taxon>Decapoda</taxon>
        <taxon>Pleocyemata</taxon>
        <taxon>Brachyura</taxon>
        <taxon>Eubrachyura</taxon>
        <taxon>Majoidea</taxon>
        <taxon>Majidae</taxon>
        <taxon>Chionoecetes</taxon>
    </lineage>
</organism>
<feature type="compositionally biased region" description="Polar residues" evidence="1">
    <location>
        <begin position="141"/>
        <end position="150"/>
    </location>
</feature>
<keyword evidence="3" id="KW-1185">Reference proteome</keyword>